<evidence type="ECO:0000313" key="2">
    <source>
        <dbReference type="EMBL" id="KAK3353844.1"/>
    </source>
</evidence>
<gene>
    <name evidence="2" type="ORF">B0T25DRAFT_502937</name>
</gene>
<dbReference type="EMBL" id="JAUIQD010000004">
    <property type="protein sequence ID" value="KAK3353844.1"/>
    <property type="molecule type" value="Genomic_DNA"/>
</dbReference>
<dbReference type="PANTHER" id="PTHR35043:SF7">
    <property type="entry name" value="TRANSCRIPTION FACTOR DOMAIN-CONTAINING PROTEIN"/>
    <property type="match status" value="1"/>
</dbReference>
<evidence type="ECO:0000256" key="1">
    <source>
        <dbReference type="SAM" id="Phobius"/>
    </source>
</evidence>
<dbReference type="AlphaFoldDB" id="A0AAJ0MF42"/>
<keyword evidence="1" id="KW-0812">Transmembrane</keyword>
<evidence type="ECO:0000313" key="3">
    <source>
        <dbReference type="Proteomes" id="UP001275084"/>
    </source>
</evidence>
<feature type="transmembrane region" description="Helical" evidence="1">
    <location>
        <begin position="392"/>
        <end position="418"/>
    </location>
</feature>
<name>A0AAJ0MF42_9PEZI</name>
<keyword evidence="1" id="KW-0472">Membrane</keyword>
<dbReference type="Proteomes" id="UP001275084">
    <property type="component" value="Unassembled WGS sequence"/>
</dbReference>
<feature type="transmembrane region" description="Helical" evidence="1">
    <location>
        <begin position="318"/>
        <end position="337"/>
    </location>
</feature>
<proteinExistence type="predicted"/>
<reference evidence="2" key="1">
    <citation type="journal article" date="2023" name="Mol. Phylogenet. Evol.">
        <title>Genome-scale phylogeny and comparative genomics of the fungal order Sordariales.</title>
        <authorList>
            <person name="Hensen N."/>
            <person name="Bonometti L."/>
            <person name="Westerberg I."/>
            <person name="Brannstrom I.O."/>
            <person name="Guillou S."/>
            <person name="Cros-Aarteil S."/>
            <person name="Calhoun S."/>
            <person name="Haridas S."/>
            <person name="Kuo A."/>
            <person name="Mondo S."/>
            <person name="Pangilinan J."/>
            <person name="Riley R."/>
            <person name="LaButti K."/>
            <person name="Andreopoulos B."/>
            <person name="Lipzen A."/>
            <person name="Chen C."/>
            <person name="Yan M."/>
            <person name="Daum C."/>
            <person name="Ng V."/>
            <person name="Clum A."/>
            <person name="Steindorff A."/>
            <person name="Ohm R.A."/>
            <person name="Martin F."/>
            <person name="Silar P."/>
            <person name="Natvig D.O."/>
            <person name="Lalanne C."/>
            <person name="Gautier V."/>
            <person name="Ament-Velasquez S.L."/>
            <person name="Kruys A."/>
            <person name="Hutchinson M.I."/>
            <person name="Powell A.J."/>
            <person name="Barry K."/>
            <person name="Miller A.N."/>
            <person name="Grigoriev I.V."/>
            <person name="Debuchy R."/>
            <person name="Gladieux P."/>
            <person name="Hiltunen Thoren M."/>
            <person name="Johannesson H."/>
        </authorList>
    </citation>
    <scope>NUCLEOTIDE SEQUENCE</scope>
    <source>
        <strain evidence="2">CBS 955.72</strain>
    </source>
</reference>
<comment type="caution">
    <text evidence="2">The sequence shown here is derived from an EMBL/GenBank/DDBJ whole genome shotgun (WGS) entry which is preliminary data.</text>
</comment>
<protein>
    <submittedName>
        <fullName evidence="2">Uncharacterized protein</fullName>
    </submittedName>
</protein>
<keyword evidence="1" id="KW-1133">Transmembrane helix</keyword>
<sequence length="444" mass="49867">MGSFSPVCTIPPANAGLVSSPNVRSTVDIIWSCLSVILICTWAALHPPVPIEMTKPPSDERNQMGWTQRTRHCFLRKFYNSFIKSYWFAFSVTAPEILTTLEVMGYIAAKHDEKQFKELAEKDGVDWSLAHSLFANMGGFAIKFKDPPQSSTPDQGGHHERSFYENAKALRGNIWVLDGLQLKYAREAGVIKKLPSISNSQFKEKGGGDTVKTILAVFQLLWFTAQLLFRAIRGLSVTLLEISTFAFIVFSITTYLASWSKPQSVSNHVYIDADCLPTTENIRELAKLGPMALWFERGVLWVGGDSAYFREGRSTFKVVIVISATTSAVFSAIHLIAWDFPFPTVQERWAWRIVCLVLSVGSIPGGLLKLVQLHLQKRQFRTTKEGNQIWMGRVVVLFHICAFLIFSTAGMARCFIFVESVRSLWFLPSDAFQATPLWNVPHVG</sequence>
<accession>A0AAJ0MF42</accession>
<feature type="transmembrane region" description="Helical" evidence="1">
    <location>
        <begin position="238"/>
        <end position="257"/>
    </location>
</feature>
<keyword evidence="3" id="KW-1185">Reference proteome</keyword>
<reference evidence="2" key="2">
    <citation type="submission" date="2023-06" db="EMBL/GenBank/DDBJ databases">
        <authorList>
            <consortium name="Lawrence Berkeley National Laboratory"/>
            <person name="Haridas S."/>
            <person name="Hensen N."/>
            <person name="Bonometti L."/>
            <person name="Westerberg I."/>
            <person name="Brannstrom I.O."/>
            <person name="Guillou S."/>
            <person name="Cros-Aarteil S."/>
            <person name="Calhoun S."/>
            <person name="Kuo A."/>
            <person name="Mondo S."/>
            <person name="Pangilinan J."/>
            <person name="Riley R."/>
            <person name="Labutti K."/>
            <person name="Andreopoulos B."/>
            <person name="Lipzen A."/>
            <person name="Chen C."/>
            <person name="Yanf M."/>
            <person name="Daum C."/>
            <person name="Ng V."/>
            <person name="Clum A."/>
            <person name="Steindorff A."/>
            <person name="Ohm R."/>
            <person name="Martin F."/>
            <person name="Silar P."/>
            <person name="Natvig D."/>
            <person name="Lalanne C."/>
            <person name="Gautier V."/>
            <person name="Ament-Velasquez S.L."/>
            <person name="Kruys A."/>
            <person name="Hutchinson M.I."/>
            <person name="Powell A.J."/>
            <person name="Barry K."/>
            <person name="Miller A.N."/>
            <person name="Grigoriev I.V."/>
            <person name="Debuchy R."/>
            <person name="Gladieux P."/>
            <person name="Thoren M.H."/>
            <person name="Johannesson H."/>
        </authorList>
    </citation>
    <scope>NUCLEOTIDE SEQUENCE</scope>
    <source>
        <strain evidence="2">CBS 955.72</strain>
    </source>
</reference>
<organism evidence="2 3">
    <name type="scientific">Lasiosphaeria hispida</name>
    <dbReference type="NCBI Taxonomy" id="260671"/>
    <lineage>
        <taxon>Eukaryota</taxon>
        <taxon>Fungi</taxon>
        <taxon>Dikarya</taxon>
        <taxon>Ascomycota</taxon>
        <taxon>Pezizomycotina</taxon>
        <taxon>Sordariomycetes</taxon>
        <taxon>Sordariomycetidae</taxon>
        <taxon>Sordariales</taxon>
        <taxon>Lasiosphaeriaceae</taxon>
        <taxon>Lasiosphaeria</taxon>
    </lineage>
</organism>
<feature type="transmembrane region" description="Helical" evidence="1">
    <location>
        <begin position="349"/>
        <end position="371"/>
    </location>
</feature>
<dbReference type="PANTHER" id="PTHR35043">
    <property type="entry name" value="TRANSCRIPTION FACTOR DOMAIN-CONTAINING PROTEIN"/>
    <property type="match status" value="1"/>
</dbReference>